<protein>
    <submittedName>
        <fullName evidence="1">Phage portal protein, lambda family</fullName>
    </submittedName>
</protein>
<name>A0A1T4W4N3_9GAMM</name>
<organism evidence="1 2">
    <name type="scientific">Thiothrix eikelboomii</name>
    <dbReference type="NCBI Taxonomy" id="92487"/>
    <lineage>
        <taxon>Bacteria</taxon>
        <taxon>Pseudomonadati</taxon>
        <taxon>Pseudomonadota</taxon>
        <taxon>Gammaproteobacteria</taxon>
        <taxon>Thiotrichales</taxon>
        <taxon>Thiotrichaceae</taxon>
        <taxon>Thiothrix</taxon>
    </lineage>
</organism>
<dbReference type="Proteomes" id="UP000190460">
    <property type="component" value="Unassembled WGS sequence"/>
</dbReference>
<dbReference type="InterPro" id="IPR006429">
    <property type="entry name" value="Phage_lambda_portal"/>
</dbReference>
<keyword evidence="2" id="KW-1185">Reference proteome</keyword>
<evidence type="ECO:0000313" key="2">
    <source>
        <dbReference type="Proteomes" id="UP000190460"/>
    </source>
</evidence>
<dbReference type="EMBL" id="FUYB01000003">
    <property type="protein sequence ID" value="SKA72284.1"/>
    <property type="molecule type" value="Genomic_DNA"/>
</dbReference>
<dbReference type="NCBIfam" id="TIGR01539">
    <property type="entry name" value="portal_lambda"/>
    <property type="match status" value="1"/>
</dbReference>
<dbReference type="Pfam" id="PF05136">
    <property type="entry name" value="Phage_portal_2"/>
    <property type="match status" value="1"/>
</dbReference>
<reference evidence="1 2" key="1">
    <citation type="submission" date="2017-02" db="EMBL/GenBank/DDBJ databases">
        <authorList>
            <person name="Peterson S.W."/>
        </authorList>
    </citation>
    <scope>NUCLEOTIDE SEQUENCE [LARGE SCALE GENOMIC DNA]</scope>
    <source>
        <strain evidence="1 2">ATCC 49788</strain>
    </source>
</reference>
<dbReference type="STRING" id="92487.SAMN02745130_01023"/>
<dbReference type="OrthoDB" id="622132at2"/>
<dbReference type="RefSeq" id="WP_078921508.1">
    <property type="nucleotide sequence ID" value="NZ_FUYB01000003.1"/>
</dbReference>
<proteinExistence type="predicted"/>
<sequence>MSKPVKLNSVRRIAYWLGGVFYRASTNFYEAAVPSYERKRRTDRGSGDAVMSRAGDQLRIQARHLDENHDLAKGILDTLVNRTVGRGIRYEPQVRLKNGDLADEFNEELLELHNRWSLRPSVYGDEYTRTDMERLLARTWFRDGEVFKVYQLGNVPQLQHGSEIPLSLQFFEPDYCPFGLNDTNNGVRQGIERDKWGRVRAYWFYRNHPGDLLGFGQQPFRVSSYFASHLKIAQRIGQGRGVSVFASVLNRLDDLKDYEEAERIAARIAAKMVGYVRKGSPDMFDPANVNGLSRQRQRFENGMTLFDMLPGEEVGIFDTKRPNTGLNEFRSGQLRAAAAGAGVSYSSAAKDYNGTFSAQRQELVEQQENYEVLQEHFVAHTCRPDYTRFLDMALLSGSLRLPSGVEQRTLYDLSCYGTAMPWIDPQREAKANESMLANGLTSHSEIIRRRGGNPMSVFRQRKRDLEAMKRLGILPVMAANPQPGEEDGLVDD</sequence>
<accession>A0A1T4W4N3</accession>
<dbReference type="GO" id="GO:0005198">
    <property type="term" value="F:structural molecule activity"/>
    <property type="evidence" value="ECO:0007669"/>
    <property type="project" value="InterPro"/>
</dbReference>
<evidence type="ECO:0000313" key="1">
    <source>
        <dbReference type="EMBL" id="SKA72284.1"/>
    </source>
</evidence>
<dbReference type="GO" id="GO:0019068">
    <property type="term" value="P:virion assembly"/>
    <property type="evidence" value="ECO:0007669"/>
    <property type="project" value="InterPro"/>
</dbReference>
<dbReference type="AlphaFoldDB" id="A0A1T4W4N3"/>
<gene>
    <name evidence="1" type="ORF">SAMN02745130_01023</name>
</gene>